<dbReference type="InterPro" id="IPR050980">
    <property type="entry name" value="2C_sensor_his_kinase"/>
</dbReference>
<evidence type="ECO:0000259" key="14">
    <source>
        <dbReference type="PROSITE" id="PS50109"/>
    </source>
</evidence>
<dbReference type="Pfam" id="PF02518">
    <property type="entry name" value="HATPase_c"/>
    <property type="match status" value="1"/>
</dbReference>
<evidence type="ECO:0000256" key="3">
    <source>
        <dbReference type="ARBA" id="ARBA00012438"/>
    </source>
</evidence>
<sequence length="767" mass="81235">MPKSRPLTGNWRVARRLQAILLIPVLVALGLGGVRVKHSIDTLRDADDAVHVAELVQAANAYASDAINERDVSVIPLLEGRRDAPAVVAARKVTDADAKAFDAAVARAPRTAGLTRRIELVRAGEKQLAAVRANAFTARSTGVQTEESYHAVQHPLMELSNELGFGSNNQASFGRTLYAISLTQAAESLVRSIGTHLLVEDRDALTGGELQNQLGSFSSYAYLEQVGLQEYAGAGTAGDMVRLRAALADAQQKGARQTAEAARKAEAAGRAFVTPPALSKMISEIASGKTTEQLAAEGITPESFFAASALAFDAYRGIEVHLTDTALGGARSVASDARRDAITNGSVVLGAVLAAVLLAAWVARSMSRGMRRLSASAMEIAEQRLPAVITQLSQAVPGQVDARVAPIPITTTDEIGEVARAFDHVHREAVRLAAEQALLRGNVNTIFTNLSRRNQSLIERQLALITDLEEREADPEQLANLFRLDHLATRVRRNGENLLVLGGERPTQQWDHPLPLVDVIRAAASEVEQYERIELAGVPEAEVHGRAVTDLVHLLAELLENATSFSSPRSTVRVTATRLPDTRIMVEIHDQGIGLRPEDFALINHKLANPPTADADVYQHMGLFVVGRLADRHGIRVQLRPAAGESGTTSLVMLPGTVTWRSGAESDADTLALAAVRAQATPGLAALLADGPADPFGAHEAWDDGRPAPGPAAPSGTSTTTLRAAAGTPAATAGTPASAGPEPAGRAAPSGRPRRTAKRARRPAEDG</sequence>
<organism evidence="15 16">
    <name type="scientific">Streptomyces sp. 900105755</name>
    <dbReference type="NCBI Taxonomy" id="3154389"/>
    <lineage>
        <taxon>Bacteria</taxon>
        <taxon>Bacillati</taxon>
        <taxon>Actinomycetota</taxon>
        <taxon>Actinomycetes</taxon>
        <taxon>Kitasatosporales</taxon>
        <taxon>Streptomycetaceae</taxon>
        <taxon>Streptomyces</taxon>
    </lineage>
</organism>
<dbReference type="Pfam" id="PF00672">
    <property type="entry name" value="HAMP"/>
    <property type="match status" value="1"/>
</dbReference>
<keyword evidence="4" id="KW-0597">Phosphoprotein</keyword>
<dbReference type="Gene3D" id="3.30.565.10">
    <property type="entry name" value="Histidine kinase-like ATPase, C-terminal domain"/>
    <property type="match status" value="1"/>
</dbReference>
<name>A0ABV1TSW0_9ACTN</name>
<dbReference type="Pfam" id="PF08376">
    <property type="entry name" value="NIT"/>
    <property type="match status" value="1"/>
</dbReference>
<keyword evidence="5" id="KW-0808">Transferase</keyword>
<gene>
    <name evidence="15" type="ORF">ABT211_38440</name>
</gene>
<evidence type="ECO:0000256" key="11">
    <source>
        <dbReference type="ARBA" id="ARBA00023012"/>
    </source>
</evidence>
<dbReference type="CDD" id="cd06225">
    <property type="entry name" value="HAMP"/>
    <property type="match status" value="1"/>
</dbReference>
<comment type="caution">
    <text evidence="15">The sequence shown here is derived from an EMBL/GenBank/DDBJ whole genome shotgun (WGS) entry which is preliminary data.</text>
</comment>
<dbReference type="InterPro" id="IPR013587">
    <property type="entry name" value="Nitrate/nitrite_sensing"/>
</dbReference>
<comment type="catalytic activity">
    <reaction evidence="1">
        <text>ATP + protein L-histidine = ADP + protein N-phospho-L-histidine.</text>
        <dbReference type="EC" id="2.7.13.3"/>
    </reaction>
</comment>
<feature type="compositionally biased region" description="Low complexity" evidence="12">
    <location>
        <begin position="713"/>
        <end position="751"/>
    </location>
</feature>
<evidence type="ECO:0000256" key="8">
    <source>
        <dbReference type="ARBA" id="ARBA00022777"/>
    </source>
</evidence>
<evidence type="ECO:0000313" key="15">
    <source>
        <dbReference type="EMBL" id="MER6273105.1"/>
    </source>
</evidence>
<dbReference type="Proteomes" id="UP001490365">
    <property type="component" value="Unassembled WGS sequence"/>
</dbReference>
<dbReference type="InterPro" id="IPR003660">
    <property type="entry name" value="HAMP_dom"/>
</dbReference>
<dbReference type="PANTHER" id="PTHR44936">
    <property type="entry name" value="SENSOR PROTEIN CREC"/>
    <property type="match status" value="1"/>
</dbReference>
<protein>
    <recommendedName>
        <fullName evidence="3">histidine kinase</fullName>
        <ecNumber evidence="3">2.7.13.3</ecNumber>
    </recommendedName>
</protein>
<feature type="domain" description="Histidine kinase" evidence="14">
    <location>
        <begin position="551"/>
        <end position="658"/>
    </location>
</feature>
<evidence type="ECO:0000256" key="13">
    <source>
        <dbReference type="SAM" id="Phobius"/>
    </source>
</evidence>
<evidence type="ECO:0000256" key="9">
    <source>
        <dbReference type="ARBA" id="ARBA00022840"/>
    </source>
</evidence>
<dbReference type="SUPFAM" id="SSF55874">
    <property type="entry name" value="ATPase domain of HSP90 chaperone/DNA topoisomerase II/histidine kinase"/>
    <property type="match status" value="1"/>
</dbReference>
<dbReference type="InterPro" id="IPR005467">
    <property type="entry name" value="His_kinase_dom"/>
</dbReference>
<accession>A0ABV1TSW0</accession>
<keyword evidence="6 13" id="KW-0812">Transmembrane</keyword>
<dbReference type="SMART" id="SM00304">
    <property type="entry name" value="HAMP"/>
    <property type="match status" value="1"/>
</dbReference>
<proteinExistence type="predicted"/>
<evidence type="ECO:0000256" key="4">
    <source>
        <dbReference type="ARBA" id="ARBA00022553"/>
    </source>
</evidence>
<dbReference type="SMART" id="SM00387">
    <property type="entry name" value="HATPase_c"/>
    <property type="match status" value="1"/>
</dbReference>
<feature type="transmembrane region" description="Helical" evidence="13">
    <location>
        <begin position="341"/>
        <end position="363"/>
    </location>
</feature>
<dbReference type="RefSeq" id="WP_351961392.1">
    <property type="nucleotide sequence ID" value="NZ_JBEOZM010000028.1"/>
</dbReference>
<evidence type="ECO:0000256" key="7">
    <source>
        <dbReference type="ARBA" id="ARBA00022741"/>
    </source>
</evidence>
<feature type="compositionally biased region" description="Basic residues" evidence="12">
    <location>
        <begin position="752"/>
        <end position="761"/>
    </location>
</feature>
<keyword evidence="16" id="KW-1185">Reference proteome</keyword>
<evidence type="ECO:0000313" key="16">
    <source>
        <dbReference type="Proteomes" id="UP001490365"/>
    </source>
</evidence>
<dbReference type="EC" id="2.7.13.3" evidence="3"/>
<dbReference type="Gene3D" id="6.10.340.10">
    <property type="match status" value="1"/>
</dbReference>
<evidence type="ECO:0000256" key="1">
    <source>
        <dbReference type="ARBA" id="ARBA00000085"/>
    </source>
</evidence>
<evidence type="ECO:0000256" key="6">
    <source>
        <dbReference type="ARBA" id="ARBA00022692"/>
    </source>
</evidence>
<keyword evidence="8" id="KW-0418">Kinase</keyword>
<feature type="region of interest" description="Disordered" evidence="12">
    <location>
        <begin position="695"/>
        <end position="767"/>
    </location>
</feature>
<keyword evidence="7" id="KW-0547">Nucleotide-binding</keyword>
<evidence type="ECO:0000256" key="10">
    <source>
        <dbReference type="ARBA" id="ARBA00022989"/>
    </source>
</evidence>
<evidence type="ECO:0000256" key="5">
    <source>
        <dbReference type="ARBA" id="ARBA00022679"/>
    </source>
</evidence>
<reference evidence="15 16" key="1">
    <citation type="submission" date="2024-06" db="EMBL/GenBank/DDBJ databases">
        <title>The Natural Products Discovery Center: Release of the First 8490 Sequenced Strains for Exploring Actinobacteria Biosynthetic Diversity.</title>
        <authorList>
            <person name="Kalkreuter E."/>
            <person name="Kautsar S.A."/>
            <person name="Yang D."/>
            <person name="Bader C.D."/>
            <person name="Teijaro C.N."/>
            <person name="Fluegel L."/>
            <person name="Davis C.M."/>
            <person name="Simpson J.R."/>
            <person name="Lauterbach L."/>
            <person name="Steele A.D."/>
            <person name="Gui C."/>
            <person name="Meng S."/>
            <person name="Li G."/>
            <person name="Viehrig K."/>
            <person name="Ye F."/>
            <person name="Su P."/>
            <person name="Kiefer A.F."/>
            <person name="Nichols A."/>
            <person name="Cepeda A.J."/>
            <person name="Yan W."/>
            <person name="Fan B."/>
            <person name="Jiang Y."/>
            <person name="Adhikari A."/>
            <person name="Zheng C.-J."/>
            <person name="Schuster L."/>
            <person name="Cowan T.M."/>
            <person name="Smanski M.J."/>
            <person name="Chevrette M.G."/>
            <person name="De Carvalho L.P.S."/>
            <person name="Shen B."/>
        </authorList>
    </citation>
    <scope>NUCLEOTIDE SEQUENCE [LARGE SCALE GENOMIC DNA]</scope>
    <source>
        <strain evidence="15 16">NPDC001694</strain>
    </source>
</reference>
<dbReference type="PROSITE" id="PS50109">
    <property type="entry name" value="HIS_KIN"/>
    <property type="match status" value="1"/>
</dbReference>
<keyword evidence="10 13" id="KW-1133">Transmembrane helix</keyword>
<evidence type="ECO:0000256" key="2">
    <source>
        <dbReference type="ARBA" id="ARBA00004370"/>
    </source>
</evidence>
<keyword evidence="13" id="KW-0472">Membrane</keyword>
<dbReference type="EMBL" id="JBEOZM010000028">
    <property type="protein sequence ID" value="MER6273105.1"/>
    <property type="molecule type" value="Genomic_DNA"/>
</dbReference>
<dbReference type="InterPro" id="IPR036890">
    <property type="entry name" value="HATPase_C_sf"/>
</dbReference>
<dbReference type="InterPro" id="IPR003594">
    <property type="entry name" value="HATPase_dom"/>
</dbReference>
<evidence type="ECO:0000256" key="12">
    <source>
        <dbReference type="SAM" id="MobiDB-lite"/>
    </source>
</evidence>
<dbReference type="PANTHER" id="PTHR44936:SF9">
    <property type="entry name" value="SENSOR PROTEIN CREC"/>
    <property type="match status" value="1"/>
</dbReference>
<comment type="subcellular location">
    <subcellularLocation>
        <location evidence="2">Membrane</location>
    </subcellularLocation>
</comment>
<keyword evidence="11" id="KW-0902">Two-component regulatory system</keyword>
<keyword evidence="9" id="KW-0067">ATP-binding</keyword>